<gene>
    <name evidence="1" type="ORF">HYN49_08255</name>
</gene>
<name>A0A2S1SHS2_9FLAO</name>
<protein>
    <submittedName>
        <fullName evidence="1">Uncharacterized protein</fullName>
    </submittedName>
</protein>
<dbReference type="EMBL" id="CP029187">
    <property type="protein sequence ID" value="AWI25892.1"/>
    <property type="molecule type" value="Genomic_DNA"/>
</dbReference>
<dbReference type="Proteomes" id="UP000244937">
    <property type="component" value="Chromosome"/>
</dbReference>
<dbReference type="KEGG" id="fpal:HYN49_08255"/>
<evidence type="ECO:0000313" key="2">
    <source>
        <dbReference type="Proteomes" id="UP000244937"/>
    </source>
</evidence>
<dbReference type="OrthoDB" id="5952844at2"/>
<organism evidence="1 2">
    <name type="scientific">Flavobacterium pallidum</name>
    <dbReference type="NCBI Taxonomy" id="2172098"/>
    <lineage>
        <taxon>Bacteria</taxon>
        <taxon>Pseudomonadati</taxon>
        <taxon>Bacteroidota</taxon>
        <taxon>Flavobacteriia</taxon>
        <taxon>Flavobacteriales</taxon>
        <taxon>Flavobacteriaceae</taxon>
        <taxon>Flavobacterium</taxon>
    </lineage>
</organism>
<dbReference type="RefSeq" id="WP_108903676.1">
    <property type="nucleotide sequence ID" value="NZ_CP029187.1"/>
</dbReference>
<proteinExistence type="predicted"/>
<keyword evidence="2" id="KW-1185">Reference proteome</keyword>
<evidence type="ECO:0000313" key="1">
    <source>
        <dbReference type="EMBL" id="AWI25892.1"/>
    </source>
</evidence>
<sequence length="156" mass="16917">MANLTNNRINTTMTAAQVTAVKNALATIQTNMPFLVGLTMDERASIPKIDVSNKTFTEDAINAAVNNSAMLPGYLNVTSMQSDLALFNQIDELTGLLRQMLEKMEDTQMLAGSESYIGALTAYKLFTTTAEAGIAGADAIVEQLRQRFTNNTQKST</sequence>
<accession>A0A2S1SHS2</accession>
<reference evidence="1 2" key="1">
    <citation type="submission" date="2018-05" db="EMBL/GenBank/DDBJ databases">
        <title>Genome sequencing of Flavobacterium sp. HYN0049.</title>
        <authorList>
            <person name="Yi H."/>
            <person name="Baek C."/>
        </authorList>
    </citation>
    <scope>NUCLEOTIDE SEQUENCE [LARGE SCALE GENOMIC DNA]</scope>
    <source>
        <strain evidence="1 2">HYN0049</strain>
    </source>
</reference>
<dbReference type="AlphaFoldDB" id="A0A2S1SHS2"/>